<evidence type="ECO:0000313" key="3">
    <source>
        <dbReference type="Proteomes" id="UP001219297"/>
    </source>
</evidence>
<keyword evidence="1" id="KW-1133">Transmembrane helix</keyword>
<feature type="transmembrane region" description="Helical" evidence="1">
    <location>
        <begin position="34"/>
        <end position="55"/>
    </location>
</feature>
<dbReference type="Proteomes" id="UP001219297">
    <property type="component" value="Unassembled WGS sequence"/>
</dbReference>
<feature type="transmembrane region" description="Helical" evidence="1">
    <location>
        <begin position="67"/>
        <end position="87"/>
    </location>
</feature>
<keyword evidence="1" id="KW-0812">Transmembrane</keyword>
<keyword evidence="3" id="KW-1185">Reference proteome</keyword>
<dbReference type="GeneID" id="83607828"/>
<dbReference type="EMBL" id="JARBHI010000005">
    <property type="protein sequence ID" value="MDE1656042.1"/>
    <property type="molecule type" value="Genomic_DNA"/>
</dbReference>
<feature type="transmembrane region" description="Helical" evidence="1">
    <location>
        <begin position="6"/>
        <end position="22"/>
    </location>
</feature>
<accession>A0ABT5V7U4</accession>
<keyword evidence="1" id="KW-0472">Membrane</keyword>
<sequence length="115" mass="13175">MLYRLLPIAASILFLIYLFILLRSRRMKQTYVYIWFLIGIGLLVISIWPQVVFLVSQALGFKRASNMILVIACVVLLMVTIQLSTAVSRLEEDRRRLAEEIALLRAERAAPLPEA</sequence>
<dbReference type="InterPro" id="IPR019277">
    <property type="entry name" value="DUF2304"/>
</dbReference>
<organism evidence="2 3">
    <name type="scientific">Actinotignum sanguinis</name>
    <dbReference type="NCBI Taxonomy" id="1445614"/>
    <lineage>
        <taxon>Bacteria</taxon>
        <taxon>Bacillati</taxon>
        <taxon>Actinomycetota</taxon>
        <taxon>Actinomycetes</taxon>
        <taxon>Actinomycetales</taxon>
        <taxon>Actinomycetaceae</taxon>
        <taxon>Actinotignum</taxon>
    </lineage>
</organism>
<reference evidence="2 3" key="1">
    <citation type="submission" date="2023-02" db="EMBL/GenBank/DDBJ databases">
        <title>Defining the Infant Male Urobiome and Moving Towards Mechanisms in Urobiome Research.</title>
        <authorList>
            <person name="Reasoner S."/>
            <person name="Flores V."/>
            <person name="Van Horn G."/>
            <person name="Morales G."/>
            <person name="Peard L."/>
            <person name="Abelson B."/>
            <person name="Manuel C."/>
            <person name="Lee J."/>
            <person name="Baker B."/>
            <person name="Williams T."/>
            <person name="Schmitz J."/>
            <person name="Clayton D."/>
            <person name="Hadjifrangiskou M."/>
        </authorList>
    </citation>
    <scope>NUCLEOTIDE SEQUENCE [LARGE SCALE GENOMIC DNA]</scope>
    <source>
        <strain evidence="2 3">AS1053</strain>
    </source>
</reference>
<proteinExistence type="predicted"/>
<dbReference type="RefSeq" id="WP_126135046.1">
    <property type="nucleotide sequence ID" value="NZ_CAMXYX010000002.1"/>
</dbReference>
<dbReference type="Pfam" id="PF10066">
    <property type="entry name" value="DUF2304"/>
    <property type="match status" value="1"/>
</dbReference>
<evidence type="ECO:0000313" key="2">
    <source>
        <dbReference type="EMBL" id="MDE1656042.1"/>
    </source>
</evidence>
<evidence type="ECO:0000256" key="1">
    <source>
        <dbReference type="SAM" id="Phobius"/>
    </source>
</evidence>
<comment type="caution">
    <text evidence="2">The sequence shown here is derived from an EMBL/GenBank/DDBJ whole genome shotgun (WGS) entry which is preliminary data.</text>
</comment>
<protein>
    <submittedName>
        <fullName evidence="2">DUF2304 domain-containing protein</fullName>
    </submittedName>
</protein>
<name>A0ABT5V7U4_9ACTO</name>
<gene>
    <name evidence="2" type="ORF">PWJ81_03070</name>
</gene>